<name>X1BD33_9ZZZZ</name>
<organism evidence="1">
    <name type="scientific">marine sediment metagenome</name>
    <dbReference type="NCBI Taxonomy" id="412755"/>
    <lineage>
        <taxon>unclassified sequences</taxon>
        <taxon>metagenomes</taxon>
        <taxon>ecological metagenomes</taxon>
    </lineage>
</organism>
<dbReference type="AlphaFoldDB" id="X1BD33"/>
<reference evidence="1" key="1">
    <citation type="journal article" date="2014" name="Front. Microbiol.">
        <title>High frequency of phylogenetically diverse reductive dehalogenase-homologous genes in deep subseafloor sedimentary metagenomes.</title>
        <authorList>
            <person name="Kawai M."/>
            <person name="Futagami T."/>
            <person name="Toyoda A."/>
            <person name="Takaki Y."/>
            <person name="Nishi S."/>
            <person name="Hori S."/>
            <person name="Arai W."/>
            <person name="Tsubouchi T."/>
            <person name="Morono Y."/>
            <person name="Uchiyama I."/>
            <person name="Ito T."/>
            <person name="Fujiyama A."/>
            <person name="Inagaki F."/>
            <person name="Takami H."/>
        </authorList>
    </citation>
    <scope>NUCLEOTIDE SEQUENCE</scope>
    <source>
        <strain evidence="1">Expedition CK06-06</strain>
    </source>
</reference>
<proteinExistence type="predicted"/>
<gene>
    <name evidence="1" type="ORF">S01H4_44663</name>
</gene>
<feature type="non-terminal residue" evidence="1">
    <location>
        <position position="53"/>
    </location>
</feature>
<evidence type="ECO:0000313" key="1">
    <source>
        <dbReference type="EMBL" id="GAG92925.1"/>
    </source>
</evidence>
<accession>X1BD33</accession>
<dbReference type="EMBL" id="BART01024789">
    <property type="protein sequence ID" value="GAG92925.1"/>
    <property type="molecule type" value="Genomic_DNA"/>
</dbReference>
<comment type="caution">
    <text evidence="1">The sequence shown here is derived from an EMBL/GenBank/DDBJ whole genome shotgun (WGS) entry which is preliminary data.</text>
</comment>
<sequence length="53" mass="5707">MWIQTEDTEIIPSITNSVFADNMAGYGGGLVMEDTSLVVTECEFINNVGVHTG</sequence>
<evidence type="ECO:0008006" key="2">
    <source>
        <dbReference type="Google" id="ProtNLM"/>
    </source>
</evidence>
<protein>
    <recommendedName>
        <fullName evidence="2">Right handed beta helix domain-containing protein</fullName>
    </recommendedName>
</protein>